<dbReference type="RefSeq" id="WP_181473892.1">
    <property type="nucleotide sequence ID" value="NZ_JACEFG010000005.1"/>
</dbReference>
<dbReference type="AlphaFoldDB" id="A0A838CY20"/>
<gene>
    <name evidence="1" type="ORF">H0266_18285</name>
</gene>
<name>A0A838CY20_9BACI</name>
<dbReference type="Proteomes" id="UP000571017">
    <property type="component" value="Unassembled WGS sequence"/>
</dbReference>
<keyword evidence="2" id="KW-1185">Reference proteome</keyword>
<evidence type="ECO:0000313" key="1">
    <source>
        <dbReference type="EMBL" id="MBA2176831.1"/>
    </source>
</evidence>
<reference evidence="1 2" key="1">
    <citation type="journal article" date="2004" name="Extremophiles">
        <title>Halobacillus locisalis sp. nov., a halophilic bacterium isolated from a marine solar saltern of the Yellow Sea in Korea.</title>
        <authorList>
            <person name="Yoon J.H."/>
            <person name="Kang K.H."/>
            <person name="Oh T.K."/>
            <person name="Park Y.H."/>
        </authorList>
    </citation>
    <scope>NUCLEOTIDE SEQUENCE [LARGE SCALE GENOMIC DNA]</scope>
    <source>
        <strain evidence="1 2">KCTC 3788</strain>
    </source>
</reference>
<comment type="caution">
    <text evidence="1">The sequence shown here is derived from an EMBL/GenBank/DDBJ whole genome shotgun (WGS) entry which is preliminary data.</text>
</comment>
<dbReference type="EMBL" id="JACEFG010000005">
    <property type="protein sequence ID" value="MBA2176831.1"/>
    <property type="molecule type" value="Genomic_DNA"/>
</dbReference>
<protein>
    <submittedName>
        <fullName evidence="1">Uncharacterized protein</fullName>
    </submittedName>
</protein>
<accession>A0A838CY20</accession>
<evidence type="ECO:0000313" key="2">
    <source>
        <dbReference type="Proteomes" id="UP000571017"/>
    </source>
</evidence>
<proteinExistence type="predicted"/>
<sequence>MDNKVSILIAVVFSLAIFTTVFALGLGPTLADKGSEMDTKIEGISLDDATQGN</sequence>
<organism evidence="1 2">
    <name type="scientific">Halobacillus locisalis</name>
    <dbReference type="NCBI Taxonomy" id="220753"/>
    <lineage>
        <taxon>Bacteria</taxon>
        <taxon>Bacillati</taxon>
        <taxon>Bacillota</taxon>
        <taxon>Bacilli</taxon>
        <taxon>Bacillales</taxon>
        <taxon>Bacillaceae</taxon>
        <taxon>Halobacillus</taxon>
    </lineage>
</organism>